<name>A0A6A6ZJJ1_9PLEO</name>
<gene>
    <name evidence="5" type="ORF">CC86DRAFT_411785</name>
</gene>
<evidence type="ECO:0000256" key="3">
    <source>
        <dbReference type="SAM" id="MobiDB-lite"/>
    </source>
</evidence>
<keyword evidence="4" id="KW-1133">Transmembrane helix</keyword>
<keyword evidence="1" id="KW-0328">Glycosyltransferase</keyword>
<dbReference type="AlphaFoldDB" id="A0A6A6ZJJ1"/>
<evidence type="ECO:0000313" key="5">
    <source>
        <dbReference type="EMBL" id="KAF2820484.1"/>
    </source>
</evidence>
<feature type="region of interest" description="Disordered" evidence="3">
    <location>
        <begin position="378"/>
        <end position="402"/>
    </location>
</feature>
<dbReference type="PANTHER" id="PTHR31306:SF3">
    <property type="entry name" value="NUCLEOTIDE-DIPHOSPHO-SUGAR TRANSFERASE DOMAIN-CONTAINING PROTEIN"/>
    <property type="match status" value="1"/>
</dbReference>
<keyword evidence="2" id="KW-0808">Transferase</keyword>
<dbReference type="PANTHER" id="PTHR31306">
    <property type="entry name" value="ALPHA-1,6-MANNOSYLTRANSFERASE MNN11-RELATED"/>
    <property type="match status" value="1"/>
</dbReference>
<evidence type="ECO:0000256" key="1">
    <source>
        <dbReference type="ARBA" id="ARBA00022676"/>
    </source>
</evidence>
<evidence type="ECO:0000313" key="6">
    <source>
        <dbReference type="Proteomes" id="UP000799424"/>
    </source>
</evidence>
<accession>A0A6A6ZJJ1</accession>
<proteinExistence type="predicted"/>
<sequence length="402" mass="45853">MLATQRYYLFSLAVFIVLVSFTFFFFRQDEAVLYEKIVKNPYRSSKPGLRDTILNLFESIKHDPTNPHFRSAAGQTYTADSTSTWNKPLGKRVLIVDIDTRVPTGANQLLNPDTIDFEHLDMHGGGLVSNAIINHYIYALIHGYDYKFYQAAHIPEHHDTWIMPHVFRELIPEYQFVVAMDADVTISHLDLPLEWLFNRWGLASHTSMALPWDTEEWRGNVSISRDSKYLRVLNTGFVVAQNNPTTLELLDAWRDCTSELRYPGCAHWKENWSHEQRAFSEYIRYDFNATPETIVSIPCDDAVGWPGFKADNEDVSPGISDCNGNFVRHYTLGKDMVKAASSNAVMQAVSDVLQRSILKEQESMWVKEPEHAKDVVQSEVREGEGEQGGEVVVDGIMGPGRR</sequence>
<keyword evidence="4" id="KW-0812">Transmembrane</keyword>
<dbReference type="GO" id="GO:0006487">
    <property type="term" value="P:protein N-linked glycosylation"/>
    <property type="evidence" value="ECO:0007669"/>
    <property type="project" value="TreeGrafter"/>
</dbReference>
<dbReference type="EMBL" id="MU006240">
    <property type="protein sequence ID" value="KAF2820484.1"/>
    <property type="molecule type" value="Genomic_DNA"/>
</dbReference>
<keyword evidence="4" id="KW-0472">Membrane</keyword>
<evidence type="ECO:0000256" key="4">
    <source>
        <dbReference type="SAM" id="Phobius"/>
    </source>
</evidence>
<dbReference type="Proteomes" id="UP000799424">
    <property type="component" value="Unassembled WGS sequence"/>
</dbReference>
<protein>
    <recommendedName>
        <fullName evidence="7">Nucleotide-diphospho-sugar transferase domain-containing protein</fullName>
    </recommendedName>
</protein>
<dbReference type="GO" id="GO:0016757">
    <property type="term" value="F:glycosyltransferase activity"/>
    <property type="evidence" value="ECO:0007669"/>
    <property type="project" value="UniProtKB-KW"/>
</dbReference>
<keyword evidence="6" id="KW-1185">Reference proteome</keyword>
<evidence type="ECO:0008006" key="7">
    <source>
        <dbReference type="Google" id="ProtNLM"/>
    </source>
</evidence>
<dbReference type="OrthoDB" id="3763672at2759"/>
<reference evidence="5" key="1">
    <citation type="journal article" date="2020" name="Stud. Mycol.">
        <title>101 Dothideomycetes genomes: a test case for predicting lifestyles and emergence of pathogens.</title>
        <authorList>
            <person name="Haridas S."/>
            <person name="Albert R."/>
            <person name="Binder M."/>
            <person name="Bloem J."/>
            <person name="Labutti K."/>
            <person name="Salamov A."/>
            <person name="Andreopoulos B."/>
            <person name="Baker S."/>
            <person name="Barry K."/>
            <person name="Bills G."/>
            <person name="Bluhm B."/>
            <person name="Cannon C."/>
            <person name="Castanera R."/>
            <person name="Culley D."/>
            <person name="Daum C."/>
            <person name="Ezra D."/>
            <person name="Gonzalez J."/>
            <person name="Henrissat B."/>
            <person name="Kuo A."/>
            <person name="Liang C."/>
            <person name="Lipzen A."/>
            <person name="Lutzoni F."/>
            <person name="Magnuson J."/>
            <person name="Mondo S."/>
            <person name="Nolan M."/>
            <person name="Ohm R."/>
            <person name="Pangilinan J."/>
            <person name="Park H.-J."/>
            <person name="Ramirez L."/>
            <person name="Alfaro M."/>
            <person name="Sun H."/>
            <person name="Tritt A."/>
            <person name="Yoshinaga Y."/>
            <person name="Zwiers L.-H."/>
            <person name="Turgeon B."/>
            <person name="Goodwin S."/>
            <person name="Spatafora J."/>
            <person name="Crous P."/>
            <person name="Grigoriev I."/>
        </authorList>
    </citation>
    <scope>NUCLEOTIDE SEQUENCE</scope>
    <source>
        <strain evidence="5">CBS 113818</strain>
    </source>
</reference>
<evidence type="ECO:0000256" key="2">
    <source>
        <dbReference type="ARBA" id="ARBA00022679"/>
    </source>
</evidence>
<dbReference type="GO" id="GO:0000139">
    <property type="term" value="C:Golgi membrane"/>
    <property type="evidence" value="ECO:0007669"/>
    <property type="project" value="TreeGrafter"/>
</dbReference>
<organism evidence="5 6">
    <name type="scientific">Ophiobolus disseminans</name>
    <dbReference type="NCBI Taxonomy" id="1469910"/>
    <lineage>
        <taxon>Eukaryota</taxon>
        <taxon>Fungi</taxon>
        <taxon>Dikarya</taxon>
        <taxon>Ascomycota</taxon>
        <taxon>Pezizomycotina</taxon>
        <taxon>Dothideomycetes</taxon>
        <taxon>Pleosporomycetidae</taxon>
        <taxon>Pleosporales</taxon>
        <taxon>Pleosporineae</taxon>
        <taxon>Phaeosphaeriaceae</taxon>
        <taxon>Ophiobolus</taxon>
    </lineage>
</organism>
<feature type="transmembrane region" description="Helical" evidence="4">
    <location>
        <begin position="7"/>
        <end position="26"/>
    </location>
</feature>
<dbReference type="InterPro" id="IPR008630">
    <property type="entry name" value="Glyco_trans_34"/>
</dbReference>